<dbReference type="PANTHER" id="PTHR22916">
    <property type="entry name" value="GLYCOSYLTRANSFERASE"/>
    <property type="match status" value="1"/>
</dbReference>
<dbReference type="SUPFAM" id="SSF53448">
    <property type="entry name" value="Nucleotide-diphospho-sugar transferases"/>
    <property type="match status" value="1"/>
</dbReference>
<accession>A0A161RQ89</accession>
<dbReference type="InterPro" id="IPR001173">
    <property type="entry name" value="Glyco_trans_2-like"/>
</dbReference>
<reference evidence="4" key="1">
    <citation type="submission" date="2016-01" db="EMBL/GenBank/DDBJ databases">
        <title>Draft genome of Chromobacterium sp. F49.</title>
        <authorList>
            <person name="Hong K.W."/>
        </authorList>
    </citation>
    <scope>NUCLEOTIDE SEQUENCE [LARGE SCALE GENOMIC DNA]</scope>
    <source>
        <strain evidence="4">P7IIIA</strain>
    </source>
</reference>
<sequence length="266" mass="31613">MKKPDVTVLIPSYNPGRFLKDAIESVFKQTYKEWQIVLVDDHSTDNSLLIIEEFLKDSRVTLLKNHSNLGQSKTQNRGLATIHTPYILKLDADDWLFPNTIEKMRKEIDQVSENVALIWGNKTDVYQDRDGNMLLEVPRIGGRSYNDRYEFMLSNDVPFPRFYRTTALKSVGGWPTDDPWEGRHMEDRRIDYLLIEHFEIHWMNEMLYNYRQHPNNATKKIALYNEVFEWLVQYTLKKWGDKYEPIFKTYCGWRQIAQLQPKKKGV</sequence>
<dbReference type="Gene3D" id="3.90.550.10">
    <property type="entry name" value="Spore Coat Polysaccharide Biosynthesis Protein SpsA, Chain A"/>
    <property type="match status" value="1"/>
</dbReference>
<feature type="domain" description="Glycosyltransferase 2-like" evidence="2">
    <location>
        <begin position="7"/>
        <end position="170"/>
    </location>
</feature>
<evidence type="ECO:0000259" key="2">
    <source>
        <dbReference type="Pfam" id="PF00535"/>
    </source>
</evidence>
<dbReference type="InterPro" id="IPR029044">
    <property type="entry name" value="Nucleotide-diphossugar_trans"/>
</dbReference>
<protein>
    <recommendedName>
        <fullName evidence="2">Glycosyltransferase 2-like domain-containing protein</fullName>
    </recommendedName>
</protein>
<evidence type="ECO:0000313" key="4">
    <source>
        <dbReference type="Proteomes" id="UP000076567"/>
    </source>
</evidence>
<gene>
    <name evidence="3" type="ORF">AWM68_15440</name>
</gene>
<dbReference type="PANTHER" id="PTHR22916:SF3">
    <property type="entry name" value="UDP-GLCNAC:BETAGAL BETA-1,3-N-ACETYLGLUCOSAMINYLTRANSFERASE-LIKE PROTEIN 1"/>
    <property type="match status" value="1"/>
</dbReference>
<comment type="caution">
    <text evidence="3">The sequence shown here is derived from an EMBL/GenBank/DDBJ whole genome shotgun (WGS) entry which is preliminary data.</text>
</comment>
<dbReference type="GO" id="GO:0016758">
    <property type="term" value="F:hexosyltransferase activity"/>
    <property type="evidence" value="ECO:0007669"/>
    <property type="project" value="UniProtKB-ARBA"/>
</dbReference>
<dbReference type="CDD" id="cd00761">
    <property type="entry name" value="Glyco_tranf_GTA_type"/>
    <property type="match status" value="1"/>
</dbReference>
<keyword evidence="4" id="KW-1185">Reference proteome</keyword>
<comment type="similarity">
    <text evidence="1">Belongs to the glycosyltransferase 2 family.</text>
</comment>
<evidence type="ECO:0000256" key="1">
    <source>
        <dbReference type="ARBA" id="ARBA00006739"/>
    </source>
</evidence>
<evidence type="ECO:0000313" key="3">
    <source>
        <dbReference type="EMBL" id="KZE63407.1"/>
    </source>
</evidence>
<dbReference type="RefSeq" id="WP_066245935.1">
    <property type="nucleotide sequence ID" value="NZ_LRFC01000039.1"/>
</dbReference>
<organism evidence="3 4">
    <name type="scientific">Fictibacillus phosphorivorans</name>
    <dbReference type="NCBI Taxonomy" id="1221500"/>
    <lineage>
        <taxon>Bacteria</taxon>
        <taxon>Bacillati</taxon>
        <taxon>Bacillota</taxon>
        <taxon>Bacilli</taxon>
        <taxon>Bacillales</taxon>
        <taxon>Fictibacillaceae</taxon>
        <taxon>Fictibacillus</taxon>
    </lineage>
</organism>
<proteinExistence type="inferred from homology"/>
<dbReference type="OrthoDB" id="396512at2"/>
<name>A0A161RQ89_9BACL</name>
<dbReference type="EMBL" id="LRFC01000039">
    <property type="protein sequence ID" value="KZE63407.1"/>
    <property type="molecule type" value="Genomic_DNA"/>
</dbReference>
<dbReference type="Pfam" id="PF00535">
    <property type="entry name" value="Glycos_transf_2"/>
    <property type="match status" value="1"/>
</dbReference>
<dbReference type="AlphaFoldDB" id="A0A161RQ89"/>
<dbReference type="Proteomes" id="UP000076567">
    <property type="component" value="Unassembled WGS sequence"/>
</dbReference>